<protein>
    <submittedName>
        <fullName evidence="1">Uncharacterized protein</fullName>
    </submittedName>
</protein>
<organism evidence="1 2">
    <name type="scientific">Streptomyces kanasensis</name>
    <dbReference type="NCBI Taxonomy" id="936756"/>
    <lineage>
        <taxon>Bacteria</taxon>
        <taxon>Bacillati</taxon>
        <taxon>Actinomycetota</taxon>
        <taxon>Actinomycetes</taxon>
        <taxon>Kitasatosporales</taxon>
        <taxon>Streptomycetaceae</taxon>
        <taxon>Streptomyces</taxon>
    </lineage>
</organism>
<accession>A0A100Y5X9</accession>
<reference evidence="1 2" key="1">
    <citation type="submission" date="2015-11" db="EMBL/GenBank/DDBJ databases">
        <title>Genome-wide analysis reveals the secondary metabolome in Streptomyces kanasensis ZX01.</title>
        <authorList>
            <person name="Zhang G."/>
            <person name="Han L."/>
            <person name="Feng J."/>
            <person name="Zhang X."/>
        </authorList>
    </citation>
    <scope>NUCLEOTIDE SEQUENCE [LARGE SCALE GENOMIC DNA]</scope>
    <source>
        <strain evidence="1 2">ZX01</strain>
    </source>
</reference>
<proteinExistence type="predicted"/>
<dbReference type="RefSeq" id="WP_058942496.1">
    <property type="nucleotide sequence ID" value="NZ_LNSV01000029.1"/>
</dbReference>
<dbReference type="EMBL" id="LNSV01000029">
    <property type="protein sequence ID" value="KUH38251.1"/>
    <property type="molecule type" value="Genomic_DNA"/>
</dbReference>
<evidence type="ECO:0000313" key="1">
    <source>
        <dbReference type="EMBL" id="KUH38251.1"/>
    </source>
</evidence>
<name>A0A100Y5X9_9ACTN</name>
<dbReference type="Proteomes" id="UP000054011">
    <property type="component" value="Unassembled WGS sequence"/>
</dbReference>
<sequence length="71" mass="7971">MSTRFPTKHCERADLHEGHMVAIADASGYCPGYPAPAPQQVWQDADRRLEREGDIRFRVITRIDGSYGAVP</sequence>
<dbReference type="AlphaFoldDB" id="A0A100Y5X9"/>
<keyword evidence="2" id="KW-1185">Reference proteome</keyword>
<comment type="caution">
    <text evidence="1">The sequence shown here is derived from an EMBL/GenBank/DDBJ whole genome shotgun (WGS) entry which is preliminary data.</text>
</comment>
<gene>
    <name evidence="1" type="ORF">ATE80_13770</name>
</gene>
<evidence type="ECO:0000313" key="2">
    <source>
        <dbReference type="Proteomes" id="UP000054011"/>
    </source>
</evidence>